<dbReference type="InterPro" id="IPR025213">
    <property type="entry name" value="Sim4_Fta2"/>
</dbReference>
<sequence length="318" mass="36578">MRLILADMPLTKYERPPPLQKAVLKDELVFLEQINPKGSTALFKIRVGERVLLLKMFRNKEVSLENYRKREEAPPHPMKRFERESDAYAHLQHYGACEAGAVPKCYGWLELSVQDMDAIAALPGIDVRWQHLKDDEKPPKALLIEFFEGAQRLSTQTITLAVADAALRALYHVHASYIVHSDVYGRNTLVLPEGRVVWVDFDASWAVWRSSGDTPVRRQDLFDELARAWTHFYDELVRERVVADDISHLLTYTIVARQTDRFYPLAVLITYIALRQCCMLSLLLPVYYAETDSRSDASTNWSGARNLLDQTLRTLQET</sequence>
<dbReference type="InterPro" id="IPR011009">
    <property type="entry name" value="Kinase-like_dom_sf"/>
</dbReference>
<dbReference type="Gene3D" id="1.10.510.10">
    <property type="entry name" value="Transferase(Phosphotransferase) domain 1"/>
    <property type="match status" value="1"/>
</dbReference>
<dbReference type="AlphaFoldDB" id="K5USP1"/>
<proteinExistence type="predicted"/>
<gene>
    <name evidence="1" type="ORF">PHACADRAFT_147241</name>
</gene>
<evidence type="ECO:0000313" key="2">
    <source>
        <dbReference type="Proteomes" id="UP000008370"/>
    </source>
</evidence>
<dbReference type="HOGENOM" id="CLU_874663_0_0_1"/>
<dbReference type="SUPFAM" id="SSF56112">
    <property type="entry name" value="Protein kinase-like (PK-like)"/>
    <property type="match status" value="1"/>
</dbReference>
<dbReference type="EMBL" id="JH930474">
    <property type="protein sequence ID" value="EKM52941.1"/>
    <property type="molecule type" value="Genomic_DNA"/>
</dbReference>
<evidence type="ECO:0000313" key="1">
    <source>
        <dbReference type="EMBL" id="EKM52941.1"/>
    </source>
</evidence>
<evidence type="ECO:0008006" key="3">
    <source>
        <dbReference type="Google" id="ProtNLM"/>
    </source>
</evidence>
<dbReference type="Proteomes" id="UP000008370">
    <property type="component" value="Unassembled WGS sequence"/>
</dbReference>
<dbReference type="KEGG" id="pco:PHACADRAFT_147241"/>
<reference evidence="1 2" key="1">
    <citation type="journal article" date="2012" name="BMC Genomics">
        <title>Comparative genomics of the white-rot fungi, Phanerochaete carnosa and P. chrysosporium, to elucidate the genetic basis of the distinct wood types they colonize.</title>
        <authorList>
            <person name="Suzuki H."/>
            <person name="MacDonald J."/>
            <person name="Syed K."/>
            <person name="Salamov A."/>
            <person name="Hori C."/>
            <person name="Aerts A."/>
            <person name="Henrissat B."/>
            <person name="Wiebenga A."/>
            <person name="vanKuyk P.A."/>
            <person name="Barry K."/>
            <person name="Lindquist E."/>
            <person name="LaButti K."/>
            <person name="Lapidus A."/>
            <person name="Lucas S."/>
            <person name="Coutinho P."/>
            <person name="Gong Y."/>
            <person name="Samejima M."/>
            <person name="Mahadevan R."/>
            <person name="Abou-Zaid M."/>
            <person name="de Vries R.P."/>
            <person name="Igarashi K."/>
            <person name="Yadav J.S."/>
            <person name="Grigoriev I.V."/>
            <person name="Master E.R."/>
        </authorList>
    </citation>
    <scope>NUCLEOTIDE SEQUENCE [LARGE SCALE GENOMIC DNA]</scope>
    <source>
        <strain evidence="1 2">HHB-10118-sp</strain>
    </source>
</reference>
<name>K5USP1_PHACS</name>
<organism evidence="1 2">
    <name type="scientific">Phanerochaete carnosa (strain HHB-10118-sp)</name>
    <name type="common">White-rot fungus</name>
    <name type="synonym">Peniophora carnosa</name>
    <dbReference type="NCBI Taxonomy" id="650164"/>
    <lineage>
        <taxon>Eukaryota</taxon>
        <taxon>Fungi</taxon>
        <taxon>Dikarya</taxon>
        <taxon>Basidiomycota</taxon>
        <taxon>Agaricomycotina</taxon>
        <taxon>Agaricomycetes</taxon>
        <taxon>Polyporales</taxon>
        <taxon>Phanerochaetaceae</taxon>
        <taxon>Phanerochaete</taxon>
    </lineage>
</organism>
<dbReference type="Pfam" id="PF13095">
    <property type="entry name" value="FTA2"/>
    <property type="match status" value="1"/>
</dbReference>
<protein>
    <recommendedName>
        <fullName evidence="3">Protein kinase domain-containing protein</fullName>
    </recommendedName>
</protein>
<dbReference type="OrthoDB" id="2521594at2759"/>
<dbReference type="InParanoid" id="K5USP1"/>
<dbReference type="GeneID" id="18908719"/>
<accession>K5USP1</accession>
<dbReference type="RefSeq" id="XP_007397658.1">
    <property type="nucleotide sequence ID" value="XM_007397596.1"/>
</dbReference>
<keyword evidence="2" id="KW-1185">Reference proteome</keyword>